<name>A0AAP2DN78_9BACT</name>
<evidence type="ECO:0000313" key="2">
    <source>
        <dbReference type="Proteomes" id="UP001319200"/>
    </source>
</evidence>
<dbReference type="AlphaFoldDB" id="A0AAP2DN78"/>
<reference evidence="1 2" key="1">
    <citation type="submission" date="2021-05" db="EMBL/GenBank/DDBJ databases">
        <title>A Polyphasic approach of four new species of the genus Ohtaekwangia: Ohtaekwangia histidinii sp. nov., Ohtaekwangia cretensis sp. nov., Ohtaekwangia indiensis sp. nov., Ohtaekwangia reichenbachii sp. nov. from diverse environment.</title>
        <authorList>
            <person name="Octaviana S."/>
        </authorList>
    </citation>
    <scope>NUCLEOTIDE SEQUENCE [LARGE SCALE GENOMIC DNA]</scope>
    <source>
        <strain evidence="1 2">PWU4</strain>
    </source>
</reference>
<dbReference type="RefSeq" id="WP_254167443.1">
    <property type="nucleotide sequence ID" value="NZ_JAHESF010000026.1"/>
</dbReference>
<accession>A0AAP2DN78</accession>
<protein>
    <submittedName>
        <fullName evidence="1">Uncharacterized protein</fullName>
    </submittedName>
</protein>
<sequence length="123" mass="14282">MAKSQADQFPSDAEVDQFLMLSKLMEAVYEEMKDFSKKKPDEPLNKFKVKNINRVLLQVKDMLKSQPTSQFLDLLNDESLPTNSDAILVIGQFNAAMESFRARYTNEYRRWKTKENPSAANRQ</sequence>
<proteinExistence type="predicted"/>
<organism evidence="1 2">
    <name type="scientific">Chryseosolibacter histidini</name>
    <dbReference type="NCBI Taxonomy" id="2782349"/>
    <lineage>
        <taxon>Bacteria</taxon>
        <taxon>Pseudomonadati</taxon>
        <taxon>Bacteroidota</taxon>
        <taxon>Cytophagia</taxon>
        <taxon>Cytophagales</taxon>
        <taxon>Chryseotaleaceae</taxon>
        <taxon>Chryseosolibacter</taxon>
    </lineage>
</organism>
<comment type="caution">
    <text evidence="1">The sequence shown here is derived from an EMBL/GenBank/DDBJ whole genome shotgun (WGS) entry which is preliminary data.</text>
</comment>
<evidence type="ECO:0000313" key="1">
    <source>
        <dbReference type="EMBL" id="MBT1699465.1"/>
    </source>
</evidence>
<gene>
    <name evidence="1" type="ORF">KK083_21385</name>
</gene>
<dbReference type="EMBL" id="JAHESF010000026">
    <property type="protein sequence ID" value="MBT1699465.1"/>
    <property type="molecule type" value="Genomic_DNA"/>
</dbReference>
<keyword evidence="2" id="KW-1185">Reference proteome</keyword>
<dbReference type="Proteomes" id="UP001319200">
    <property type="component" value="Unassembled WGS sequence"/>
</dbReference>